<dbReference type="Proteomes" id="UP001215151">
    <property type="component" value="Unassembled WGS sequence"/>
</dbReference>
<proteinExistence type="predicted"/>
<evidence type="ECO:0000313" key="1">
    <source>
        <dbReference type="EMBL" id="KAJ8483002.1"/>
    </source>
</evidence>
<name>A0AAD7TX92_9APHY</name>
<evidence type="ECO:0000313" key="2">
    <source>
        <dbReference type="Proteomes" id="UP001215151"/>
    </source>
</evidence>
<organism evidence="1 2">
    <name type="scientific">Trametes cubensis</name>
    <dbReference type="NCBI Taxonomy" id="1111947"/>
    <lineage>
        <taxon>Eukaryota</taxon>
        <taxon>Fungi</taxon>
        <taxon>Dikarya</taxon>
        <taxon>Basidiomycota</taxon>
        <taxon>Agaricomycotina</taxon>
        <taxon>Agaricomycetes</taxon>
        <taxon>Polyporales</taxon>
        <taxon>Polyporaceae</taxon>
        <taxon>Trametes</taxon>
    </lineage>
</organism>
<gene>
    <name evidence="1" type="ORF">ONZ51_g4999</name>
</gene>
<protein>
    <recommendedName>
        <fullName evidence="3">DUF4219 domain-containing protein</fullName>
    </recommendedName>
</protein>
<comment type="caution">
    <text evidence="1">The sequence shown here is derived from an EMBL/GenBank/DDBJ whole genome shotgun (WGS) entry which is preliminary data.</text>
</comment>
<evidence type="ECO:0008006" key="3">
    <source>
        <dbReference type="Google" id="ProtNLM"/>
    </source>
</evidence>
<accession>A0AAD7TX92</accession>
<keyword evidence="2" id="KW-1185">Reference proteome</keyword>
<dbReference type="EMBL" id="JAPEVG010000102">
    <property type="protein sequence ID" value="KAJ8483002.1"/>
    <property type="molecule type" value="Genomic_DNA"/>
</dbReference>
<dbReference type="Pfam" id="PF14223">
    <property type="entry name" value="Retrotran_gag_2"/>
    <property type="match status" value="1"/>
</dbReference>
<reference evidence="1" key="1">
    <citation type="submission" date="2022-11" db="EMBL/GenBank/DDBJ databases">
        <title>Genome Sequence of Cubamyces cubensis.</title>
        <authorList>
            <person name="Buettner E."/>
        </authorList>
    </citation>
    <scope>NUCLEOTIDE SEQUENCE</scope>
    <source>
        <strain evidence="1">MPL-01</strain>
    </source>
</reference>
<sequence length="197" mass="21574">MSLAEAPMLLSVRYTLILLPTRAPALESAPSRLVRLSTRLLISSRSRLASRILPTSPCDLTVTLSTTAHNLREVMSPAMSAFETSAASAGASSSDLRFTKLNGENYNDWAINMKATLQSKLLWLLVEGSEPCPAKPEDSPPTDPEKLKEWKAAQKEYMEWTLRDHAAQGTMLVAADRSAQAHVSTCTTAKAMWDLLN</sequence>
<dbReference type="AlphaFoldDB" id="A0AAD7TX92"/>